<accession>A0ACC1Y3M7</accession>
<protein>
    <submittedName>
        <fullName evidence="1">Protein kinase family protein</fullName>
    </submittedName>
</protein>
<evidence type="ECO:0000313" key="1">
    <source>
        <dbReference type="EMBL" id="KAJ4717976.1"/>
    </source>
</evidence>
<gene>
    <name evidence="1" type="ORF">OWV82_009719</name>
</gene>
<evidence type="ECO:0000313" key="2">
    <source>
        <dbReference type="Proteomes" id="UP001164539"/>
    </source>
</evidence>
<comment type="caution">
    <text evidence="1">The sequence shown here is derived from an EMBL/GenBank/DDBJ whole genome shotgun (WGS) entry which is preliminary data.</text>
</comment>
<keyword evidence="2" id="KW-1185">Reference proteome</keyword>
<keyword evidence="1" id="KW-0418">Kinase</keyword>
<dbReference type="EMBL" id="CM051398">
    <property type="protein sequence ID" value="KAJ4717976.1"/>
    <property type="molecule type" value="Genomic_DNA"/>
</dbReference>
<name>A0ACC1Y3M7_MELAZ</name>
<sequence length="878" mass="99202">MEMFQKFLLPVLFIFTYTAIVYSQDQSGFISLDCGLAKGSSYNETTTGLIYTSDADYIDTGNVKGVLPQYRTNKQQQVWNLRSFPDGIRNCYRLNLTREGKYLIRTTFMYGNYDEQNILPEFDVHLGPNLWSTVKIQNASSDVSLEIIHVLSSDYLSVCLVNTNKGTPFISALEVRPLKNTTYNTQTGSLQRFVRLDIGSTDNATFRYRYDVHDRVWWPYGFNEWEPFSTSLAVDANSSNDYQPAPRAMESAVRPINTSNSLDFYLEPDDPTSQFYVYMHFAEIEKLKANESRKFNISLNGKLWYGTLELDYLSTTTVFSPSALSGGKYTFKLQKTGNSTHPPILNAIEVYTVKEFLQAETEEQDVDAITNIKSYYQLKRNWEGDPCAPRDYLWEGLNCSYENDELPRITSLNLSSSGLSGEISAFIMNLTLLETLDLSNNNLTGWVPEFLTQLSSLKFLNLEGNKLSGSVPVGLVEKRDNNTLTLRVGKNPELCQSVSCQKRKKKYVVPVAVSAAAVLVVLTALISLWCLKRRKQPGRKVDVNPNRSYESLELNSRQFTYSEVLRITNNFERVLGKGGFGTVYHGYIDNTEVAVKMLSPSSAQGYNQFQAEVKLLLRVHHRNLTTLVGFCDEGTNIALVYEYMAKGNLEEHLSDSSKNILNWEERLRIAVEAAQGLEYLHHGCKPPIIHRDVKSTNILLNEKFQAKLADFGLSRIFPVEGISHVSTTIAGTPGYLDPEYYISNRLTEKSDVYSFGVVLLEIITGQPVISKSVENDNTHVSQWVSFMLAKGDIRNTVDPRLKGDFDINSVWKAAEIAMACVSPTSTRRPTMNQVVMELNECLGTETARKKESANTFDSKDYIEMTTLNLHTELSPLAR</sequence>
<organism evidence="1 2">
    <name type="scientific">Melia azedarach</name>
    <name type="common">Chinaberry tree</name>
    <dbReference type="NCBI Taxonomy" id="155640"/>
    <lineage>
        <taxon>Eukaryota</taxon>
        <taxon>Viridiplantae</taxon>
        <taxon>Streptophyta</taxon>
        <taxon>Embryophyta</taxon>
        <taxon>Tracheophyta</taxon>
        <taxon>Spermatophyta</taxon>
        <taxon>Magnoliopsida</taxon>
        <taxon>eudicotyledons</taxon>
        <taxon>Gunneridae</taxon>
        <taxon>Pentapetalae</taxon>
        <taxon>rosids</taxon>
        <taxon>malvids</taxon>
        <taxon>Sapindales</taxon>
        <taxon>Meliaceae</taxon>
        <taxon>Melia</taxon>
    </lineage>
</organism>
<proteinExistence type="predicted"/>
<keyword evidence="1" id="KW-0808">Transferase</keyword>
<reference evidence="1 2" key="1">
    <citation type="journal article" date="2023" name="Science">
        <title>Complex scaffold remodeling in plant triterpene biosynthesis.</title>
        <authorList>
            <person name="De La Pena R."/>
            <person name="Hodgson H."/>
            <person name="Liu J.C."/>
            <person name="Stephenson M.J."/>
            <person name="Martin A.C."/>
            <person name="Owen C."/>
            <person name="Harkess A."/>
            <person name="Leebens-Mack J."/>
            <person name="Jimenez L.E."/>
            <person name="Osbourn A."/>
            <person name="Sattely E.S."/>
        </authorList>
    </citation>
    <scope>NUCLEOTIDE SEQUENCE [LARGE SCALE GENOMIC DNA]</scope>
    <source>
        <strain evidence="2">cv. JPN11</strain>
        <tissue evidence="1">Leaf</tissue>
    </source>
</reference>
<dbReference type="Proteomes" id="UP001164539">
    <property type="component" value="Chromosome 5"/>
</dbReference>